<dbReference type="OrthoDB" id="953853at2"/>
<keyword evidence="1" id="KW-0732">Signal</keyword>
<dbReference type="InterPro" id="IPR032710">
    <property type="entry name" value="NTF2-like_dom_sf"/>
</dbReference>
<proteinExistence type="predicted"/>
<dbReference type="InterPro" id="IPR011944">
    <property type="entry name" value="Steroid_delta5-4_isomerase"/>
</dbReference>
<organism evidence="4 5">
    <name type="scientific">Serratia sp. (strain ATCC 39006)</name>
    <name type="common">Prodigiosinella confusarubida</name>
    <dbReference type="NCBI Taxonomy" id="104623"/>
    <lineage>
        <taxon>Bacteria</taxon>
        <taxon>Pseudomonadati</taxon>
        <taxon>Pseudomonadota</taxon>
        <taxon>Gammaproteobacteria</taxon>
        <taxon>Enterobacterales</taxon>
        <taxon>Pectobacteriaceae</taxon>
        <taxon>Prodigiosinella</taxon>
    </lineage>
</organism>
<feature type="signal peptide" evidence="1">
    <location>
        <begin position="1"/>
        <end position="22"/>
    </location>
</feature>
<evidence type="ECO:0000259" key="2">
    <source>
        <dbReference type="Pfam" id="PF08332"/>
    </source>
</evidence>
<reference evidence="4 5" key="1">
    <citation type="journal article" date="2013" name="Genome Announc.">
        <title>Draft genome sequence of Serratia sp. strain ATCC 39006, a model bacterium for analysis of the biosynthesis and regulation of prodigiosin, a carbapenem, and gas vesicles.</title>
        <authorList>
            <person name="Fineran P.C."/>
            <person name="Iglesias Cans M.C."/>
            <person name="Ramsay J.P."/>
            <person name="Wilf N.M."/>
            <person name="Cossyleon D."/>
            <person name="McNeil M.B."/>
            <person name="Williamson N.R."/>
            <person name="Monson R.E."/>
            <person name="Becher S.A."/>
            <person name="Stanton J.A."/>
            <person name="Brugger K."/>
            <person name="Brown S.D."/>
            <person name="Salmond G.P."/>
        </authorList>
    </citation>
    <scope>NUCLEOTIDE SEQUENCE [LARGE SCALE GENOMIC DNA]</scope>
    <source>
        <strain evidence="4">ATCC 39006</strain>
        <strain evidence="5">ATCC 39006 / SC 11482</strain>
    </source>
</reference>
<dbReference type="EMBL" id="CP025084">
    <property type="protein sequence ID" value="AUH05079.1"/>
    <property type="molecule type" value="Genomic_DNA"/>
</dbReference>
<feature type="domain" description="Calcium/calmodulin-dependent protein kinase II association-domain" evidence="2">
    <location>
        <begin position="34"/>
        <end position="149"/>
    </location>
</feature>
<evidence type="ECO:0000313" key="5">
    <source>
        <dbReference type="Proteomes" id="UP000017700"/>
    </source>
</evidence>
<dbReference type="RefSeq" id="WP_021016007.1">
    <property type="nucleotide sequence ID" value="NZ_CP025084.1"/>
</dbReference>
<evidence type="ECO:0000313" key="6">
    <source>
        <dbReference type="Proteomes" id="UP000233778"/>
    </source>
</evidence>
<dbReference type="Gene3D" id="3.10.450.50">
    <property type="match status" value="1"/>
</dbReference>
<dbReference type="NCBIfam" id="TIGR02246">
    <property type="entry name" value="SgcJ/EcaC family oxidoreductase"/>
    <property type="match status" value="1"/>
</dbReference>
<accession>A0A2I5TKJ5</accession>
<dbReference type="Pfam" id="PF08332">
    <property type="entry name" value="CaMKII_AD"/>
    <property type="match status" value="1"/>
</dbReference>
<protein>
    <submittedName>
        <fullName evidence="4">DUF4440 domain-containing protein</fullName>
    </submittedName>
</protein>
<evidence type="ECO:0000256" key="1">
    <source>
        <dbReference type="SAM" id="SignalP"/>
    </source>
</evidence>
<dbReference type="GO" id="GO:0005516">
    <property type="term" value="F:calmodulin binding"/>
    <property type="evidence" value="ECO:0007669"/>
    <property type="project" value="InterPro"/>
</dbReference>
<dbReference type="GO" id="GO:0004683">
    <property type="term" value="F:calcium/calmodulin-dependent protein kinase activity"/>
    <property type="evidence" value="ECO:0007669"/>
    <property type="project" value="InterPro"/>
</dbReference>
<keyword evidence="5" id="KW-1185">Reference proteome</keyword>
<dbReference type="PIRSF" id="PIRSF028470">
    <property type="entry name" value="UCP028470"/>
    <property type="match status" value="1"/>
</dbReference>
<reference evidence="4" key="4">
    <citation type="submission" date="2017-11" db="EMBL/GenBank/DDBJ databases">
        <title>Complete genome sequence of Serratia sp. ATCC 39006.</title>
        <authorList>
            <person name="Hampton H.G."/>
            <person name="Jackson S.A."/>
            <person name="Jauregui R."/>
            <person name="Poulter G.T.M."/>
            <person name="Salmond G.P.C."/>
            <person name="Fineran P.C."/>
        </authorList>
    </citation>
    <scope>NUCLEOTIDE SEQUENCE</scope>
    <source>
        <strain evidence="4">ATCC 39006</strain>
    </source>
</reference>
<dbReference type="KEGG" id="serq:CWC46_13660"/>
<feature type="chain" id="PRO_5033760808" evidence="1">
    <location>
        <begin position="23"/>
        <end position="152"/>
    </location>
</feature>
<gene>
    <name evidence="3" type="ORF">CWC46_13660</name>
    <name evidence="4" type="ORF">Ser39006_013665</name>
</gene>
<evidence type="ECO:0000313" key="3">
    <source>
        <dbReference type="EMBL" id="AUH00758.1"/>
    </source>
</evidence>
<name>A0A2I5TKJ5_SERS3</name>
<dbReference type="InterPro" id="IPR016887">
    <property type="entry name" value="UCP028470_steroid_isom-rel"/>
</dbReference>
<reference evidence="3 6" key="3">
    <citation type="submission" date="2017-11" db="EMBL/GenBank/DDBJ databases">
        <title>Complete genome sequence of Serratia sp. ATCC 39006 LacA.</title>
        <authorList>
            <person name="Hampton H.G."/>
            <person name="Jackson S.A."/>
            <person name="Jauregui R."/>
            <person name="Poulter G.T.M."/>
            <person name="Salmond G.P.C."/>
            <person name="Fineran P.C."/>
        </authorList>
    </citation>
    <scope>NUCLEOTIDE SEQUENCE [LARGE SCALE GENOMIC DNA]</scope>
    <source>
        <strain evidence="3 6">ATCC 39006</strain>
    </source>
</reference>
<sequence>MFKNTFLLLAISGVIAGSSAYATESVQCVQTDQNTIAGLFDRWNQSLKTGNAKKVNANYAADAVLLPTLSSRARKNSAERIDYFEHFLHDKPVGHIDSRTIRVGCNEALDTGNYTFTFGDKSQARARYTFTYGWDGKEWLITSHHSSLVPKD</sequence>
<dbReference type="Proteomes" id="UP000017700">
    <property type="component" value="Chromosome"/>
</dbReference>
<dbReference type="AlphaFoldDB" id="A0A2I5TKJ5"/>
<reference evidence="4" key="2">
    <citation type="submission" date="2013-09" db="EMBL/GenBank/DDBJ databases">
        <authorList>
            <person name="Wang G."/>
            <person name="Yang Y."/>
            <person name="Su Y."/>
        </authorList>
    </citation>
    <scope>NUCLEOTIDE SEQUENCE</scope>
    <source>
        <strain evidence="4">ATCC 39006</strain>
    </source>
</reference>
<dbReference type="KEGG" id="sera:Ser39006_013665"/>
<dbReference type="InterPro" id="IPR013543">
    <property type="entry name" value="Ca/CaM-dep_prot_kinase-assoc"/>
</dbReference>
<dbReference type="Proteomes" id="UP000233778">
    <property type="component" value="Chromosome"/>
</dbReference>
<evidence type="ECO:0000313" key="4">
    <source>
        <dbReference type="EMBL" id="AUH05079.1"/>
    </source>
</evidence>
<dbReference type="EMBL" id="CP025085">
    <property type="protein sequence ID" value="AUH00758.1"/>
    <property type="molecule type" value="Genomic_DNA"/>
</dbReference>
<dbReference type="STRING" id="104623.Ser39006_02744"/>
<dbReference type="SUPFAM" id="SSF54427">
    <property type="entry name" value="NTF2-like"/>
    <property type="match status" value="1"/>
</dbReference>